<keyword evidence="5" id="KW-1185">Reference proteome</keyword>
<feature type="region of interest" description="Disordered" evidence="2">
    <location>
        <begin position="301"/>
        <end position="328"/>
    </location>
</feature>
<sequence>AMHLKSVPCLHHTLSSIRRVLTESMLSVASQLYLQKGLEVKEKFLENSERFYGAKPVTLSGNKEDDLIAINKWVKEVTKGHISSFLSQLPDSMVMLLLNAVYFRGFWRNKFDASLTGPDMFHLNDKFMVSVEMMKAQKYSLSWFTLDSLEMQVARFPFKGNMSFVAIVPNQFGWNVSDVLENISHDKLRGRFPKEKPTLVKMPKMHVDYKLELNQVLSRLGLKELFSAPDLQKITDEPLLVSSIQHQSTLELAEEGVEASAATSVMLSRSLSTFSLDRPFLFIIFEEITGIPLFVGKIQNPNPSAAQQRKEPEDVSDVKSGLKDSPPK</sequence>
<dbReference type="GO" id="GO:0002034">
    <property type="term" value="P:maintenance of blood vessel diameter homeostasis by renin-angiotensin"/>
    <property type="evidence" value="ECO:0007669"/>
    <property type="project" value="Ensembl"/>
</dbReference>
<dbReference type="SUPFAM" id="SSF56574">
    <property type="entry name" value="Serpins"/>
    <property type="match status" value="1"/>
</dbReference>
<dbReference type="InterPro" id="IPR036186">
    <property type="entry name" value="Serpin_sf"/>
</dbReference>
<organism evidence="4 5">
    <name type="scientific">Crocodylus porosus</name>
    <name type="common">Saltwater crocodile</name>
    <name type="synonym">Estuarine crocodile</name>
    <dbReference type="NCBI Taxonomy" id="8502"/>
    <lineage>
        <taxon>Eukaryota</taxon>
        <taxon>Metazoa</taxon>
        <taxon>Chordata</taxon>
        <taxon>Craniata</taxon>
        <taxon>Vertebrata</taxon>
        <taxon>Euteleostomi</taxon>
        <taxon>Archelosauria</taxon>
        <taxon>Archosauria</taxon>
        <taxon>Crocodylia</taxon>
        <taxon>Longirostres</taxon>
        <taxon>Crocodylidae</taxon>
        <taxon>Crocodylus</taxon>
    </lineage>
</organism>
<dbReference type="GO" id="GO:0051918">
    <property type="term" value="P:negative regulation of fibrinolysis"/>
    <property type="evidence" value="ECO:0007669"/>
    <property type="project" value="Ensembl"/>
</dbReference>
<evidence type="ECO:0000313" key="4">
    <source>
        <dbReference type="Ensembl" id="ENSCPRP00005022818.1"/>
    </source>
</evidence>
<dbReference type="PROSITE" id="PS00284">
    <property type="entry name" value="SERPIN"/>
    <property type="match status" value="1"/>
</dbReference>
<dbReference type="PANTHER" id="PTHR11461:SF20">
    <property type="entry name" value="ALPHA-2-ANTIPLASMIN"/>
    <property type="match status" value="1"/>
</dbReference>
<evidence type="ECO:0000256" key="1">
    <source>
        <dbReference type="RuleBase" id="RU000411"/>
    </source>
</evidence>
<dbReference type="GO" id="GO:0042803">
    <property type="term" value="F:protein homodimerization activity"/>
    <property type="evidence" value="ECO:0007669"/>
    <property type="project" value="Ensembl"/>
</dbReference>
<dbReference type="GO" id="GO:0051496">
    <property type="term" value="P:positive regulation of stress fiber assembly"/>
    <property type="evidence" value="ECO:0007669"/>
    <property type="project" value="Ensembl"/>
</dbReference>
<dbReference type="GO" id="GO:0046330">
    <property type="term" value="P:positive regulation of JNK cascade"/>
    <property type="evidence" value="ECO:0007669"/>
    <property type="project" value="Ensembl"/>
</dbReference>
<protein>
    <submittedName>
        <fullName evidence="4">Serpin family F member 2</fullName>
    </submittedName>
</protein>
<dbReference type="Gene3D" id="2.30.39.10">
    <property type="entry name" value="Alpha-1-antitrypsin, domain 1"/>
    <property type="match status" value="1"/>
</dbReference>
<dbReference type="InterPro" id="IPR000215">
    <property type="entry name" value="Serpin_fam"/>
</dbReference>
<dbReference type="OMA" id="NMWKETV"/>
<accession>A0A7M4FDY0</accession>
<reference evidence="4" key="2">
    <citation type="submission" date="2025-09" db="UniProtKB">
        <authorList>
            <consortium name="Ensembl"/>
        </authorList>
    </citation>
    <scope>IDENTIFICATION</scope>
</reference>
<dbReference type="InterPro" id="IPR042185">
    <property type="entry name" value="Serpin_sf_2"/>
</dbReference>
<dbReference type="GO" id="GO:0009986">
    <property type="term" value="C:cell surface"/>
    <property type="evidence" value="ECO:0007669"/>
    <property type="project" value="Ensembl"/>
</dbReference>
<dbReference type="Pfam" id="PF00079">
    <property type="entry name" value="Serpin"/>
    <property type="match status" value="1"/>
</dbReference>
<name>A0A7M4FDY0_CROPO</name>
<dbReference type="GO" id="GO:0030199">
    <property type="term" value="P:collagen fibril organization"/>
    <property type="evidence" value="ECO:0007669"/>
    <property type="project" value="Ensembl"/>
</dbReference>
<dbReference type="GO" id="GO:0071636">
    <property type="term" value="P:positive regulation of transforming growth factor beta production"/>
    <property type="evidence" value="ECO:0007669"/>
    <property type="project" value="Ensembl"/>
</dbReference>
<feature type="domain" description="Serpin" evidence="3">
    <location>
        <begin position="3"/>
        <end position="301"/>
    </location>
</feature>
<evidence type="ECO:0000256" key="2">
    <source>
        <dbReference type="SAM" id="MobiDB-lite"/>
    </source>
</evidence>
<dbReference type="GO" id="GO:0045597">
    <property type="term" value="P:positive regulation of cell differentiation"/>
    <property type="evidence" value="ECO:0007669"/>
    <property type="project" value="Ensembl"/>
</dbReference>
<dbReference type="PANTHER" id="PTHR11461">
    <property type="entry name" value="SERINE PROTEASE INHIBITOR, SERPIN"/>
    <property type="match status" value="1"/>
</dbReference>
<dbReference type="InterPro" id="IPR023795">
    <property type="entry name" value="Serpin_CS"/>
</dbReference>
<evidence type="ECO:0000313" key="5">
    <source>
        <dbReference type="Proteomes" id="UP000594220"/>
    </source>
</evidence>
<dbReference type="SMART" id="SM00093">
    <property type="entry name" value="SERPIN"/>
    <property type="match status" value="1"/>
</dbReference>
<reference evidence="4" key="1">
    <citation type="submission" date="2025-08" db="UniProtKB">
        <authorList>
            <consortium name="Ensembl"/>
        </authorList>
    </citation>
    <scope>IDENTIFICATION</scope>
</reference>
<evidence type="ECO:0000259" key="3">
    <source>
        <dbReference type="SMART" id="SM00093"/>
    </source>
</evidence>
<dbReference type="InterPro" id="IPR023796">
    <property type="entry name" value="Serpin_dom"/>
</dbReference>
<gene>
    <name evidence="4" type="primary">SERPINF2</name>
</gene>
<dbReference type="GO" id="GO:0010757">
    <property type="term" value="P:negative regulation of plasminogen activation"/>
    <property type="evidence" value="ECO:0007669"/>
    <property type="project" value="Ensembl"/>
</dbReference>
<proteinExistence type="inferred from homology"/>
<dbReference type="Proteomes" id="UP000594220">
    <property type="component" value="Unplaced"/>
</dbReference>
<dbReference type="Gene3D" id="3.30.497.10">
    <property type="entry name" value="Antithrombin, subunit I, domain 2"/>
    <property type="match status" value="1"/>
</dbReference>
<dbReference type="GO" id="GO:0045944">
    <property type="term" value="P:positive regulation of transcription by RNA polymerase II"/>
    <property type="evidence" value="ECO:0007669"/>
    <property type="project" value="Ensembl"/>
</dbReference>
<feature type="compositionally biased region" description="Basic and acidic residues" evidence="2">
    <location>
        <begin position="308"/>
        <end position="328"/>
    </location>
</feature>
<comment type="similarity">
    <text evidence="1">Belongs to the serpin family.</text>
</comment>
<dbReference type="GO" id="GO:0002020">
    <property type="term" value="F:protease binding"/>
    <property type="evidence" value="ECO:0007669"/>
    <property type="project" value="Ensembl"/>
</dbReference>
<dbReference type="GO" id="GO:0032967">
    <property type="term" value="P:positive regulation of collagen biosynthetic process"/>
    <property type="evidence" value="ECO:0007669"/>
    <property type="project" value="Ensembl"/>
</dbReference>
<dbReference type="GO" id="GO:0048661">
    <property type="term" value="P:positive regulation of smooth muscle cell proliferation"/>
    <property type="evidence" value="ECO:0007669"/>
    <property type="project" value="Ensembl"/>
</dbReference>
<dbReference type="GO" id="GO:0048514">
    <property type="term" value="P:blood vessel morphogenesis"/>
    <property type="evidence" value="ECO:0007669"/>
    <property type="project" value="Ensembl"/>
</dbReference>
<dbReference type="GeneTree" id="ENSGT00940000158386"/>
<dbReference type="AlphaFoldDB" id="A0A7M4FDY0"/>
<dbReference type="InterPro" id="IPR042178">
    <property type="entry name" value="Serpin_sf_1"/>
</dbReference>
<dbReference type="Ensembl" id="ENSCPRT00005026655.1">
    <property type="protein sequence ID" value="ENSCPRP00005022818.1"/>
    <property type="gene ID" value="ENSCPRG00005015901.1"/>
</dbReference>
<dbReference type="GO" id="GO:0005577">
    <property type="term" value="C:fibrinogen complex"/>
    <property type="evidence" value="ECO:0007669"/>
    <property type="project" value="Ensembl"/>
</dbReference>
<dbReference type="GO" id="GO:0004867">
    <property type="term" value="F:serine-type endopeptidase inhibitor activity"/>
    <property type="evidence" value="ECO:0007669"/>
    <property type="project" value="Ensembl"/>
</dbReference>
<dbReference type="GO" id="GO:0070374">
    <property type="term" value="P:positive regulation of ERK1 and ERK2 cascade"/>
    <property type="evidence" value="ECO:0007669"/>
    <property type="project" value="Ensembl"/>
</dbReference>